<dbReference type="PANTHER" id="PTHR43685:SF2">
    <property type="entry name" value="GLYCOSYLTRANSFERASE 2-LIKE DOMAIN-CONTAINING PROTEIN"/>
    <property type="match status" value="1"/>
</dbReference>
<evidence type="ECO:0000259" key="2">
    <source>
        <dbReference type="Pfam" id="PF00535"/>
    </source>
</evidence>
<evidence type="ECO:0000313" key="3">
    <source>
        <dbReference type="EMBL" id="MBP1930158.1"/>
    </source>
</evidence>
<dbReference type="PANTHER" id="PTHR43685">
    <property type="entry name" value="GLYCOSYLTRANSFERASE"/>
    <property type="match status" value="1"/>
</dbReference>
<dbReference type="Pfam" id="PF00535">
    <property type="entry name" value="Glycos_transf_2"/>
    <property type="match status" value="1"/>
</dbReference>
<protein>
    <submittedName>
        <fullName evidence="3">Glycosyltransferase involved in cell wall biosynthesis</fullName>
    </submittedName>
</protein>
<evidence type="ECO:0000313" key="4">
    <source>
        <dbReference type="Proteomes" id="UP001519343"/>
    </source>
</evidence>
<evidence type="ECO:0000256" key="1">
    <source>
        <dbReference type="SAM" id="MobiDB-lite"/>
    </source>
</evidence>
<dbReference type="InterPro" id="IPR001173">
    <property type="entry name" value="Glyco_trans_2-like"/>
</dbReference>
<accession>A0ABS4GIS7</accession>
<comment type="caution">
    <text evidence="3">The sequence shown here is derived from an EMBL/GenBank/DDBJ whole genome shotgun (WGS) entry which is preliminary data.</text>
</comment>
<dbReference type="Proteomes" id="UP001519343">
    <property type="component" value="Unassembled WGS sequence"/>
</dbReference>
<organism evidence="3 4">
    <name type="scientific">Ammoniphilus resinae</name>
    <dbReference type="NCBI Taxonomy" id="861532"/>
    <lineage>
        <taxon>Bacteria</taxon>
        <taxon>Bacillati</taxon>
        <taxon>Bacillota</taxon>
        <taxon>Bacilli</taxon>
        <taxon>Bacillales</taxon>
        <taxon>Paenibacillaceae</taxon>
        <taxon>Aneurinibacillus group</taxon>
        <taxon>Ammoniphilus</taxon>
    </lineage>
</organism>
<dbReference type="InterPro" id="IPR029044">
    <property type="entry name" value="Nucleotide-diphossugar_trans"/>
</dbReference>
<feature type="region of interest" description="Disordered" evidence="1">
    <location>
        <begin position="1"/>
        <end position="20"/>
    </location>
</feature>
<name>A0ABS4GIS7_9BACL</name>
<sequence>MQETKGVQRQKKKKRQPFFSVVIPTHNRRKRVSRAIRSVLRQSCKDFEIIVVDDGSKDGTKRKIRRNFGSKVRYFYQTKSGPSAARNKGIQHARGNYIAFLDSDDVFLRHKLKHNKRYLRKHPNCKFLYSWYYDIPVGHKRKRKLKKPRSYKSLNRFRHSLYRRKFTIRTSTVVVHHRCFQRVGRFNRKYRYSQDWDMWLRLAKFYLGHCQRKPLVKYNRYKKKRSPRKIRKYHRRIKNNIRSVYRWKKKKIRRLDRKYGR</sequence>
<dbReference type="RefSeq" id="WP_209807939.1">
    <property type="nucleotide sequence ID" value="NZ_JAGGKT010000001.1"/>
</dbReference>
<dbReference type="Gene3D" id="3.90.550.10">
    <property type="entry name" value="Spore Coat Polysaccharide Biosynthesis Protein SpsA, Chain A"/>
    <property type="match status" value="1"/>
</dbReference>
<reference evidence="3 4" key="1">
    <citation type="submission" date="2021-03" db="EMBL/GenBank/DDBJ databases">
        <title>Genomic Encyclopedia of Type Strains, Phase IV (KMG-IV): sequencing the most valuable type-strain genomes for metagenomic binning, comparative biology and taxonomic classification.</title>
        <authorList>
            <person name="Goeker M."/>
        </authorList>
    </citation>
    <scope>NUCLEOTIDE SEQUENCE [LARGE SCALE GENOMIC DNA]</scope>
    <source>
        <strain evidence="3 4">DSM 24738</strain>
    </source>
</reference>
<keyword evidence="4" id="KW-1185">Reference proteome</keyword>
<gene>
    <name evidence="3" type="ORF">J2Z37_000145</name>
</gene>
<dbReference type="InterPro" id="IPR050834">
    <property type="entry name" value="Glycosyltransf_2"/>
</dbReference>
<feature type="domain" description="Glycosyltransferase 2-like" evidence="2">
    <location>
        <begin position="20"/>
        <end position="164"/>
    </location>
</feature>
<dbReference type="SUPFAM" id="SSF53448">
    <property type="entry name" value="Nucleotide-diphospho-sugar transferases"/>
    <property type="match status" value="1"/>
</dbReference>
<dbReference type="EMBL" id="JAGGKT010000001">
    <property type="protein sequence ID" value="MBP1930158.1"/>
    <property type="molecule type" value="Genomic_DNA"/>
</dbReference>
<proteinExistence type="predicted"/>